<sequence>MRLLPRPSLDHHKAAPGRRDSIAYQPLESPMPSVRVKRSVGDYAVLPDGRPRSGSLLRGGLTNLFQRSAQPEFAPETTSGRPRAATSASQWEGRPTSIIQQYCTQGRSAAPERRNSRPLSEVVNSPVEIPASKPGRVVAHAHDGMSLELVMDPSDVRGAVGSALSLRSGDHIPPKSDLTEPEAHHHDEVVEHLSVIDNHISTVSNLSNVSNTIIIPNLPIYNRRPVVTLPRLAEDDVAPEKGKKLPKDTLDRHVEDVLTNRRKIRRALNGFWGYITTPMGFISFLYGFACAFWGAAIVIFLAKIINLHNEDRQGFWVEVSSQVENALFTVTGVGLIPWRVIDTYRIAKIWHYRQVTRRLRRNAGLPALIDGNDLPDPVYNPNYVHVLSDRQQEDLHYQQQKFMASQTWYRPHETETHKAFPIKTALFICLFIDFNSVFQCMLCGCMWGLNRFQRPAWTTGTLIPASFLCGIGAAILIWRGGNQTKKIKEVEQRLREALDMESKGIGIAGYTGVQPTGEEFAVVSRPSEGVCRSPRSPASPGGTAKAGVASAALTAVPTSIGQAANADPAVLVPAAPQPVVSGFAPHPGLVDSISQAGEQDQECTGSIRSSDGTLGRESRLNKSVNSLREGPSSIITGSGATAPHTPAMGADKLPLLNERR</sequence>
<dbReference type="Pfam" id="PF11204">
    <property type="entry name" value="DUF2985"/>
    <property type="match status" value="1"/>
</dbReference>
<dbReference type="OrthoDB" id="3365211at2759"/>
<feature type="transmembrane region" description="Helical" evidence="2">
    <location>
        <begin position="271"/>
        <end position="302"/>
    </location>
</feature>
<feature type="region of interest" description="Disordered" evidence="1">
    <location>
        <begin position="1"/>
        <end position="25"/>
    </location>
</feature>
<feature type="region of interest" description="Disordered" evidence="1">
    <location>
        <begin position="526"/>
        <end position="545"/>
    </location>
</feature>
<dbReference type="PANTHER" id="PTHR35872:SF2">
    <property type="entry name" value="INTEGRAL MEMBRANE PROTEIN (AFU_ORTHOLOGUE AFUA_5G07110)"/>
    <property type="match status" value="1"/>
</dbReference>
<dbReference type="InterPro" id="IPR021369">
    <property type="entry name" value="DUF2985"/>
</dbReference>
<feature type="compositionally biased region" description="Polar residues" evidence="1">
    <location>
        <begin position="595"/>
        <end position="612"/>
    </location>
</feature>
<evidence type="ECO:0000313" key="4">
    <source>
        <dbReference type="Proteomes" id="UP000383932"/>
    </source>
</evidence>
<reference evidence="3 4" key="1">
    <citation type="journal article" date="2019" name="Fungal Biol. Biotechnol.">
        <title>Draft genome sequence of fastidious pathogen Ceratobasidium theobromae, which causes vascular-streak dieback in Theobroma cacao.</title>
        <authorList>
            <person name="Ali S.S."/>
            <person name="Asman A."/>
            <person name="Shao J."/>
            <person name="Firmansyah A.P."/>
            <person name="Susilo A.W."/>
            <person name="Rosmana A."/>
            <person name="McMahon P."/>
            <person name="Junaid M."/>
            <person name="Guest D."/>
            <person name="Kheng T.Y."/>
            <person name="Meinhardt L.W."/>
            <person name="Bailey B.A."/>
        </authorList>
    </citation>
    <scope>NUCLEOTIDE SEQUENCE [LARGE SCALE GENOMIC DNA]</scope>
    <source>
        <strain evidence="3 4">CT2</strain>
    </source>
</reference>
<feature type="region of interest" description="Disordered" evidence="1">
    <location>
        <begin position="71"/>
        <end position="127"/>
    </location>
</feature>
<organism evidence="3 4">
    <name type="scientific">Ceratobasidium theobromae</name>
    <dbReference type="NCBI Taxonomy" id="1582974"/>
    <lineage>
        <taxon>Eukaryota</taxon>
        <taxon>Fungi</taxon>
        <taxon>Dikarya</taxon>
        <taxon>Basidiomycota</taxon>
        <taxon>Agaricomycotina</taxon>
        <taxon>Agaricomycetes</taxon>
        <taxon>Cantharellales</taxon>
        <taxon>Ceratobasidiaceae</taxon>
        <taxon>Ceratobasidium</taxon>
    </lineage>
</organism>
<keyword evidence="2" id="KW-0812">Transmembrane</keyword>
<gene>
    <name evidence="3" type="ORF">CTheo_3334</name>
</gene>
<keyword evidence="2" id="KW-0472">Membrane</keyword>
<protein>
    <recommendedName>
        <fullName evidence="5">Transmembrane protein</fullName>
    </recommendedName>
</protein>
<feature type="compositionally biased region" description="Polar residues" evidence="1">
    <location>
        <begin position="97"/>
        <end position="107"/>
    </location>
</feature>
<feature type="transmembrane region" description="Helical" evidence="2">
    <location>
        <begin position="455"/>
        <end position="478"/>
    </location>
</feature>
<evidence type="ECO:0000313" key="3">
    <source>
        <dbReference type="EMBL" id="KAB5593252.1"/>
    </source>
</evidence>
<keyword evidence="2" id="KW-1133">Transmembrane helix</keyword>
<comment type="caution">
    <text evidence="3">The sequence shown here is derived from an EMBL/GenBank/DDBJ whole genome shotgun (WGS) entry which is preliminary data.</text>
</comment>
<dbReference type="AlphaFoldDB" id="A0A5N5QN85"/>
<feature type="region of interest" description="Disordered" evidence="1">
    <location>
        <begin position="595"/>
        <end position="660"/>
    </location>
</feature>
<dbReference type="Proteomes" id="UP000383932">
    <property type="component" value="Unassembled WGS sequence"/>
</dbReference>
<name>A0A5N5QN85_9AGAM</name>
<keyword evidence="4" id="KW-1185">Reference proteome</keyword>
<dbReference type="EMBL" id="SSOP01000042">
    <property type="protein sequence ID" value="KAB5593252.1"/>
    <property type="molecule type" value="Genomic_DNA"/>
</dbReference>
<feature type="transmembrane region" description="Helical" evidence="2">
    <location>
        <begin position="425"/>
        <end position="449"/>
    </location>
</feature>
<feature type="compositionally biased region" description="Polar residues" evidence="1">
    <location>
        <begin position="76"/>
        <end position="90"/>
    </location>
</feature>
<evidence type="ECO:0000256" key="2">
    <source>
        <dbReference type="SAM" id="Phobius"/>
    </source>
</evidence>
<accession>A0A5N5QN85</accession>
<evidence type="ECO:0008006" key="5">
    <source>
        <dbReference type="Google" id="ProtNLM"/>
    </source>
</evidence>
<evidence type="ECO:0000256" key="1">
    <source>
        <dbReference type="SAM" id="MobiDB-lite"/>
    </source>
</evidence>
<proteinExistence type="predicted"/>
<feature type="compositionally biased region" description="Basic and acidic residues" evidence="1">
    <location>
        <begin position="8"/>
        <end position="21"/>
    </location>
</feature>
<dbReference type="PANTHER" id="PTHR35872">
    <property type="entry name" value="INTEGRAL MEMBRANE PROTEIN (AFU_ORTHOLOGUE AFUA_5G07110)"/>
    <property type="match status" value="1"/>
</dbReference>